<sequence>MKILYGVQGTGNGHITRARHLVNALASDPSLQVDYFFSGRKLKDYFDMECFGNYLGKPGLTFHTTNGTINYKKTLLNNNLIDFMKDVNAVDVGNYDLVLNDFEPITAWASKLQGVPSISISHQAALLHPIPNKKPNLLNDFITRFFAPTSQTIGTHWYHFGYDVIPPFVAKELVEAAAGGRKKSLVDSILVYLPFEELQVISEHLVVLSEYQFICFHPLVENAYVEENIAWYPPSTTQFKRHLISCDGVICNAGFELSTECLTLGKPLLIKPLRRQYEQMINANTLKMLGLAKVIHSIDSDAIQDWLLTRKSEIIGYSSDTRPLVNWLKSGNWNDTKELCDELWEQVIFPNDIKSQLNSRCINRRTAAPLQY</sequence>
<dbReference type="NCBIfam" id="TIGR00661">
    <property type="entry name" value="MJ1255"/>
    <property type="match status" value="1"/>
</dbReference>
<dbReference type="RefSeq" id="WP_311369191.1">
    <property type="nucleotide sequence ID" value="NZ_JAVRHX010000003.1"/>
</dbReference>
<reference evidence="1 2" key="1">
    <citation type="submission" date="2023-09" db="EMBL/GenBank/DDBJ databases">
        <authorList>
            <person name="Rey-Velasco X."/>
        </authorList>
    </citation>
    <scope>NUCLEOTIDE SEQUENCE [LARGE SCALE GENOMIC DNA]</scope>
    <source>
        <strain evidence="1 2">P117</strain>
    </source>
</reference>
<keyword evidence="2" id="KW-1185">Reference proteome</keyword>
<comment type="caution">
    <text evidence="1">The sequence shown here is derived from an EMBL/GenBank/DDBJ whole genome shotgun (WGS) entry which is preliminary data.</text>
</comment>
<organism evidence="1 2">
    <name type="scientific">Glaciecola petra</name>
    <dbReference type="NCBI Taxonomy" id="3075602"/>
    <lineage>
        <taxon>Bacteria</taxon>
        <taxon>Pseudomonadati</taxon>
        <taxon>Pseudomonadota</taxon>
        <taxon>Gammaproteobacteria</taxon>
        <taxon>Alteromonadales</taxon>
        <taxon>Alteromonadaceae</taxon>
        <taxon>Glaciecola</taxon>
    </lineage>
</organism>
<gene>
    <name evidence="1" type="ORF">RM552_12520</name>
</gene>
<evidence type="ECO:0000313" key="2">
    <source>
        <dbReference type="Proteomes" id="UP001253545"/>
    </source>
</evidence>
<evidence type="ECO:0000313" key="1">
    <source>
        <dbReference type="EMBL" id="MDT0595674.1"/>
    </source>
</evidence>
<proteinExistence type="predicted"/>
<dbReference type="Pfam" id="PF13528">
    <property type="entry name" value="Glyco_trans_1_3"/>
    <property type="match status" value="1"/>
</dbReference>
<dbReference type="Proteomes" id="UP001253545">
    <property type="component" value="Unassembled WGS sequence"/>
</dbReference>
<dbReference type="EMBL" id="JAVRHX010000003">
    <property type="protein sequence ID" value="MDT0595674.1"/>
    <property type="molecule type" value="Genomic_DNA"/>
</dbReference>
<name>A0ABU2ZTM9_9ALTE</name>
<protein>
    <submittedName>
        <fullName evidence="1">Glycosyltransferase family protein</fullName>
    </submittedName>
</protein>
<dbReference type="Gene3D" id="3.40.50.2000">
    <property type="entry name" value="Glycogen Phosphorylase B"/>
    <property type="match status" value="1"/>
</dbReference>
<accession>A0ABU2ZTM9</accession>
<dbReference type="InterPro" id="IPR005262">
    <property type="entry name" value="MJ1255-like"/>
</dbReference>
<dbReference type="SUPFAM" id="SSF53756">
    <property type="entry name" value="UDP-Glycosyltransferase/glycogen phosphorylase"/>
    <property type="match status" value="1"/>
</dbReference>